<protein>
    <submittedName>
        <fullName evidence="3">Uncharacterized protein</fullName>
    </submittedName>
</protein>
<sequence length="100" mass="11102">MNECDRLPLPDLSYIDVVCHIYFIFFFRRMHVMICGSFNQDGDDDNGDDTPWNISTLPKVGVEGNKCVEKSSAETSSSGPATEKPLLSATSKVVKKTRKA</sequence>
<organism evidence="3 4">
    <name type="scientific">Eruca vesicaria subsp. sativa</name>
    <name type="common">Garden rocket</name>
    <name type="synonym">Eruca sativa</name>
    <dbReference type="NCBI Taxonomy" id="29727"/>
    <lineage>
        <taxon>Eukaryota</taxon>
        <taxon>Viridiplantae</taxon>
        <taxon>Streptophyta</taxon>
        <taxon>Embryophyta</taxon>
        <taxon>Tracheophyta</taxon>
        <taxon>Spermatophyta</taxon>
        <taxon>Magnoliopsida</taxon>
        <taxon>eudicotyledons</taxon>
        <taxon>Gunneridae</taxon>
        <taxon>Pentapetalae</taxon>
        <taxon>rosids</taxon>
        <taxon>malvids</taxon>
        <taxon>Brassicales</taxon>
        <taxon>Brassicaceae</taxon>
        <taxon>Brassiceae</taxon>
        <taxon>Eruca</taxon>
    </lineage>
</organism>
<evidence type="ECO:0000256" key="2">
    <source>
        <dbReference type="SAM" id="Phobius"/>
    </source>
</evidence>
<comment type="caution">
    <text evidence="3">The sequence shown here is derived from an EMBL/GenBank/DDBJ whole genome shotgun (WGS) entry which is preliminary data.</text>
</comment>
<feature type="transmembrane region" description="Helical" evidence="2">
    <location>
        <begin position="12"/>
        <end position="28"/>
    </location>
</feature>
<dbReference type="EMBL" id="CAKOAT010145266">
    <property type="protein sequence ID" value="CAH8341116.1"/>
    <property type="molecule type" value="Genomic_DNA"/>
</dbReference>
<evidence type="ECO:0000313" key="3">
    <source>
        <dbReference type="EMBL" id="CAH8341116.1"/>
    </source>
</evidence>
<name>A0ABC8JZ70_ERUVS</name>
<feature type="region of interest" description="Disordered" evidence="1">
    <location>
        <begin position="69"/>
        <end position="100"/>
    </location>
</feature>
<dbReference type="AlphaFoldDB" id="A0ABC8JZ70"/>
<accession>A0ABC8JZ70</accession>
<keyword evidence="2" id="KW-0812">Transmembrane</keyword>
<evidence type="ECO:0000256" key="1">
    <source>
        <dbReference type="SAM" id="MobiDB-lite"/>
    </source>
</evidence>
<keyword evidence="2" id="KW-0472">Membrane</keyword>
<keyword evidence="2" id="KW-1133">Transmembrane helix</keyword>
<dbReference type="Proteomes" id="UP001642260">
    <property type="component" value="Unassembled WGS sequence"/>
</dbReference>
<proteinExistence type="predicted"/>
<evidence type="ECO:0000313" key="4">
    <source>
        <dbReference type="Proteomes" id="UP001642260"/>
    </source>
</evidence>
<gene>
    <name evidence="3" type="ORF">ERUC_LOCUS15562</name>
</gene>
<reference evidence="3 4" key="1">
    <citation type="submission" date="2022-03" db="EMBL/GenBank/DDBJ databases">
        <authorList>
            <person name="Macdonald S."/>
            <person name="Ahmed S."/>
            <person name="Newling K."/>
        </authorList>
    </citation>
    <scope>NUCLEOTIDE SEQUENCE [LARGE SCALE GENOMIC DNA]</scope>
</reference>
<keyword evidence="4" id="KW-1185">Reference proteome</keyword>